<dbReference type="Proteomes" id="UP000589738">
    <property type="component" value="Unassembled WGS sequence"/>
</dbReference>
<dbReference type="AlphaFoldDB" id="A0A841NBW7"/>
<feature type="region of interest" description="Disordered" evidence="1">
    <location>
        <begin position="32"/>
        <end position="66"/>
    </location>
</feature>
<accession>A0A841NBW7</accession>
<proteinExistence type="predicted"/>
<evidence type="ECO:0000313" key="3">
    <source>
        <dbReference type="Proteomes" id="UP000589738"/>
    </source>
</evidence>
<feature type="compositionally biased region" description="Gly residues" evidence="1">
    <location>
        <begin position="42"/>
        <end position="66"/>
    </location>
</feature>
<keyword evidence="3" id="KW-1185">Reference proteome</keyword>
<comment type="caution">
    <text evidence="2">The sequence shown here is derived from an EMBL/GenBank/DDBJ whole genome shotgun (WGS) entry which is preliminary data.</text>
</comment>
<protein>
    <submittedName>
        <fullName evidence="2">Uncharacterized protein</fullName>
    </submittedName>
</protein>
<sequence>MIQFILMLFGLMSPEKDTNAFYSSQSQITTQVSSQEIDLTDGNGGGNGNGHGNGGNTGGNTGQTPP</sequence>
<dbReference type="RefSeq" id="WP_184163130.1">
    <property type="nucleotide sequence ID" value="NZ_JACHLC010000002.1"/>
</dbReference>
<evidence type="ECO:0000256" key="1">
    <source>
        <dbReference type="SAM" id="MobiDB-lite"/>
    </source>
</evidence>
<gene>
    <name evidence="2" type="ORF">HNP36_002274</name>
</gene>
<name>A0A841NBW7_9FLAO</name>
<reference evidence="2 3" key="1">
    <citation type="submission" date="2020-08" db="EMBL/GenBank/DDBJ databases">
        <title>Functional genomics of gut bacteria from endangered species of beetles.</title>
        <authorList>
            <person name="Carlos-Shanley C."/>
        </authorList>
    </citation>
    <scope>NUCLEOTIDE SEQUENCE [LARGE SCALE GENOMIC DNA]</scope>
    <source>
        <strain evidence="2 3">S00136</strain>
    </source>
</reference>
<dbReference type="EMBL" id="JACHLC010000002">
    <property type="protein sequence ID" value="MBB6371198.1"/>
    <property type="molecule type" value="Genomic_DNA"/>
</dbReference>
<evidence type="ECO:0000313" key="2">
    <source>
        <dbReference type="EMBL" id="MBB6371198.1"/>
    </source>
</evidence>
<organism evidence="2 3">
    <name type="scientific">Chryseobacterium shigense</name>
    <dbReference type="NCBI Taxonomy" id="297244"/>
    <lineage>
        <taxon>Bacteria</taxon>
        <taxon>Pseudomonadati</taxon>
        <taxon>Bacteroidota</taxon>
        <taxon>Flavobacteriia</taxon>
        <taxon>Flavobacteriales</taxon>
        <taxon>Weeksellaceae</taxon>
        <taxon>Chryseobacterium group</taxon>
        <taxon>Chryseobacterium</taxon>
    </lineage>
</organism>